<sequence length="65" mass="6842">MNNQLEHSPVGKSLKSLSEEEMASIFGGNGMDVEVRSSLVCGAGISYVASYLASAAFKCGKKNKN</sequence>
<protein>
    <submittedName>
        <fullName evidence="1">Lichenicidin A2 family type 2 lantibiotic</fullName>
    </submittedName>
</protein>
<dbReference type="GeneID" id="76997153"/>
<dbReference type="Proteomes" id="UP001209276">
    <property type="component" value="Unassembled WGS sequence"/>
</dbReference>
<dbReference type="Pfam" id="PF16934">
    <property type="entry name" value="Mersacidin"/>
    <property type="match status" value="1"/>
</dbReference>
<evidence type="ECO:0000313" key="2">
    <source>
        <dbReference type="Proteomes" id="UP001209276"/>
    </source>
</evidence>
<comment type="caution">
    <text evidence="1">The sequence shown here is derived from an EMBL/GenBank/DDBJ whole genome shotgun (WGS) entry which is preliminary data.</text>
</comment>
<name>A0ABT4FZR4_PANTH</name>
<dbReference type="NCBIfam" id="TIGR03893">
    <property type="entry name" value="lant_SP_1948"/>
    <property type="match status" value="1"/>
</dbReference>
<accession>A0ABT4FZR4</accession>
<keyword evidence="2" id="KW-1185">Reference proteome</keyword>
<reference evidence="1 2" key="1">
    <citation type="submission" date="2022-05" db="EMBL/GenBank/DDBJ databases">
        <title>Genome Sequencing of Bee-Associated Microbes.</title>
        <authorList>
            <person name="Dunlap C."/>
        </authorList>
    </citation>
    <scope>NUCLEOTIDE SEQUENCE [LARGE SCALE GENOMIC DNA]</scope>
    <source>
        <strain evidence="1 2">NRRL B-14613</strain>
    </source>
</reference>
<organism evidence="1 2">
    <name type="scientific">Paenibacillus thiaminolyticus</name>
    <name type="common">Bacillus thiaminolyticus</name>
    <dbReference type="NCBI Taxonomy" id="49283"/>
    <lineage>
        <taxon>Bacteria</taxon>
        <taxon>Bacillati</taxon>
        <taxon>Bacillota</taxon>
        <taxon>Bacilli</taxon>
        <taxon>Bacillales</taxon>
        <taxon>Paenibacillaceae</taxon>
        <taxon>Paenibacillus</taxon>
    </lineage>
</organism>
<dbReference type="EMBL" id="JAMDMM010000036">
    <property type="protein sequence ID" value="MCY9609196.1"/>
    <property type="molecule type" value="Genomic_DNA"/>
</dbReference>
<gene>
    <name evidence="1" type="ORF">M5W83_18790</name>
</gene>
<dbReference type="InterPro" id="IPR027632">
    <property type="entry name" value="Lant_2_A2"/>
</dbReference>
<proteinExistence type="predicted"/>
<evidence type="ECO:0000313" key="1">
    <source>
        <dbReference type="EMBL" id="MCY9609196.1"/>
    </source>
</evidence>
<dbReference type="RefSeq" id="WP_244193996.1">
    <property type="nucleotide sequence ID" value="NZ_CABMNB010000003.1"/>
</dbReference>